<evidence type="ECO:0000313" key="1">
    <source>
        <dbReference type="EMBL" id="KAI7987588.1"/>
    </source>
</evidence>
<comment type="caution">
    <text evidence="1">The sequence shown here is derived from an EMBL/GenBank/DDBJ whole genome shotgun (WGS) entry which is preliminary data.</text>
</comment>
<gene>
    <name evidence="1" type="ORF">LOK49_LG13G01542</name>
</gene>
<evidence type="ECO:0000313" key="2">
    <source>
        <dbReference type="Proteomes" id="UP001060215"/>
    </source>
</evidence>
<keyword evidence="2" id="KW-1185">Reference proteome</keyword>
<protein>
    <submittedName>
        <fullName evidence="1">Kinesin-like protein KIN-4A</fullName>
    </submittedName>
</protein>
<name>A0ACC0FGA4_9ERIC</name>
<accession>A0ACC0FGA4</accession>
<proteinExistence type="predicted"/>
<organism evidence="1 2">
    <name type="scientific">Camellia lanceoleosa</name>
    <dbReference type="NCBI Taxonomy" id="1840588"/>
    <lineage>
        <taxon>Eukaryota</taxon>
        <taxon>Viridiplantae</taxon>
        <taxon>Streptophyta</taxon>
        <taxon>Embryophyta</taxon>
        <taxon>Tracheophyta</taxon>
        <taxon>Spermatophyta</taxon>
        <taxon>Magnoliopsida</taxon>
        <taxon>eudicotyledons</taxon>
        <taxon>Gunneridae</taxon>
        <taxon>Pentapetalae</taxon>
        <taxon>asterids</taxon>
        <taxon>Ericales</taxon>
        <taxon>Theaceae</taxon>
        <taxon>Camellia</taxon>
    </lineage>
</organism>
<dbReference type="Proteomes" id="UP001060215">
    <property type="component" value="Chromosome 14"/>
</dbReference>
<sequence>MSLQSEMKLFGGSDAVALRQHFGKKIVELEDEKRTVQQERDRLLAEVENLAANNDGQTQKFQDIHTQKLKALEAQDVEHHNVVNDMMMARDYLSPALSCSSPFLVQFL</sequence>
<dbReference type="EMBL" id="CM045771">
    <property type="protein sequence ID" value="KAI7987588.1"/>
    <property type="molecule type" value="Genomic_DNA"/>
</dbReference>
<reference evidence="1 2" key="1">
    <citation type="journal article" date="2022" name="Plant J.">
        <title>Chromosome-level genome of Camellia lanceoleosa provides a valuable resource for understanding genome evolution and self-incompatibility.</title>
        <authorList>
            <person name="Gong W."/>
            <person name="Xiao S."/>
            <person name="Wang L."/>
            <person name="Liao Z."/>
            <person name="Chang Y."/>
            <person name="Mo W."/>
            <person name="Hu G."/>
            <person name="Li W."/>
            <person name="Zhao G."/>
            <person name="Zhu H."/>
            <person name="Hu X."/>
            <person name="Ji K."/>
            <person name="Xiang X."/>
            <person name="Song Q."/>
            <person name="Yuan D."/>
            <person name="Jin S."/>
            <person name="Zhang L."/>
        </authorList>
    </citation>
    <scope>NUCLEOTIDE SEQUENCE [LARGE SCALE GENOMIC DNA]</scope>
    <source>
        <strain evidence="1">SQ_2022a</strain>
    </source>
</reference>